<feature type="compositionally biased region" description="Polar residues" evidence="3">
    <location>
        <begin position="584"/>
        <end position="598"/>
    </location>
</feature>
<organism evidence="4 5">
    <name type="scientific">Byssochlamys spectabilis (strain No. 5 / NBRC 109023)</name>
    <name type="common">Paecilomyces variotii</name>
    <dbReference type="NCBI Taxonomy" id="1356009"/>
    <lineage>
        <taxon>Eukaryota</taxon>
        <taxon>Fungi</taxon>
        <taxon>Dikarya</taxon>
        <taxon>Ascomycota</taxon>
        <taxon>Pezizomycotina</taxon>
        <taxon>Eurotiomycetes</taxon>
        <taxon>Eurotiomycetidae</taxon>
        <taxon>Eurotiales</taxon>
        <taxon>Thermoascaceae</taxon>
        <taxon>Paecilomyces</taxon>
    </lineage>
</organism>
<dbReference type="InParanoid" id="V5FXK1"/>
<feature type="compositionally biased region" description="Pro residues" evidence="3">
    <location>
        <begin position="929"/>
        <end position="939"/>
    </location>
</feature>
<dbReference type="OrthoDB" id="295029at2759"/>
<feature type="region of interest" description="Disordered" evidence="3">
    <location>
        <begin position="1109"/>
        <end position="1154"/>
    </location>
</feature>
<dbReference type="AlphaFoldDB" id="V5FXK1"/>
<dbReference type="GO" id="GO:0005634">
    <property type="term" value="C:nucleus"/>
    <property type="evidence" value="ECO:0007669"/>
    <property type="project" value="TreeGrafter"/>
</dbReference>
<name>V5FXK1_BYSSN</name>
<feature type="compositionally biased region" description="Acidic residues" evidence="3">
    <location>
        <begin position="1125"/>
        <end position="1140"/>
    </location>
</feature>
<dbReference type="PANTHER" id="PTHR12634:SF8">
    <property type="entry name" value="FIERY MOUNTAIN, ISOFORM D"/>
    <property type="match status" value="1"/>
</dbReference>
<dbReference type="FunCoup" id="V5FXK1">
    <property type="interactions" value="950"/>
</dbReference>
<feature type="region of interest" description="Disordered" evidence="3">
    <location>
        <begin position="880"/>
        <end position="1087"/>
    </location>
</feature>
<feature type="compositionally biased region" description="Acidic residues" evidence="3">
    <location>
        <begin position="888"/>
        <end position="902"/>
    </location>
</feature>
<feature type="region of interest" description="Disordered" evidence="3">
    <location>
        <begin position="68"/>
        <end position="100"/>
    </location>
</feature>
<keyword evidence="2" id="KW-0131">Cell cycle</keyword>
<dbReference type="GO" id="GO:0005829">
    <property type="term" value="C:cytosol"/>
    <property type="evidence" value="ECO:0007669"/>
    <property type="project" value="TreeGrafter"/>
</dbReference>
<feature type="compositionally biased region" description="Polar residues" evidence="3">
    <location>
        <begin position="535"/>
        <end position="563"/>
    </location>
</feature>
<evidence type="ECO:0000256" key="1">
    <source>
        <dbReference type="ARBA" id="ARBA00006180"/>
    </source>
</evidence>
<accession>V5FXK1</accession>
<comment type="caution">
    <text evidence="4">The sequence shown here is derived from an EMBL/GenBank/DDBJ whole genome shotgun (WGS) entry which is preliminary data.</text>
</comment>
<feature type="region of interest" description="Disordered" evidence="3">
    <location>
        <begin position="476"/>
        <end position="638"/>
    </location>
</feature>
<evidence type="ECO:0000256" key="3">
    <source>
        <dbReference type="SAM" id="MobiDB-lite"/>
    </source>
</evidence>
<proteinExistence type="inferred from homology"/>
<feature type="compositionally biased region" description="Acidic residues" evidence="3">
    <location>
        <begin position="524"/>
        <end position="533"/>
    </location>
</feature>
<dbReference type="Pfam" id="PF04499">
    <property type="entry name" value="SAPS"/>
    <property type="match status" value="1"/>
</dbReference>
<feature type="compositionally biased region" description="Basic and acidic residues" evidence="3">
    <location>
        <begin position="1041"/>
        <end position="1061"/>
    </location>
</feature>
<protein>
    <submittedName>
        <fullName evidence="4">Extragenic suppressor of kinetochore protein</fullName>
    </submittedName>
</protein>
<dbReference type="Proteomes" id="UP000018001">
    <property type="component" value="Unassembled WGS sequence"/>
</dbReference>
<feature type="compositionally biased region" description="Acidic residues" evidence="3">
    <location>
        <begin position="68"/>
        <end position="79"/>
    </location>
</feature>
<dbReference type="InterPro" id="IPR007587">
    <property type="entry name" value="SAPS"/>
</dbReference>
<dbReference type="PANTHER" id="PTHR12634">
    <property type="entry name" value="SIT4 YEAST -ASSOCIATING PROTEIN-RELATED"/>
    <property type="match status" value="1"/>
</dbReference>
<evidence type="ECO:0000313" key="4">
    <source>
        <dbReference type="EMBL" id="GAD94456.1"/>
    </source>
</evidence>
<feature type="compositionally biased region" description="Low complexity" evidence="3">
    <location>
        <begin position="949"/>
        <end position="959"/>
    </location>
</feature>
<evidence type="ECO:0000256" key="2">
    <source>
        <dbReference type="ARBA" id="ARBA00023306"/>
    </source>
</evidence>
<dbReference type="GO" id="GO:0019903">
    <property type="term" value="F:protein phosphatase binding"/>
    <property type="evidence" value="ECO:0007669"/>
    <property type="project" value="InterPro"/>
</dbReference>
<dbReference type="GO" id="GO:0019888">
    <property type="term" value="F:protein phosphatase regulator activity"/>
    <property type="evidence" value="ECO:0007669"/>
    <property type="project" value="TreeGrafter"/>
</dbReference>
<feature type="compositionally biased region" description="Basic and acidic residues" evidence="3">
    <location>
        <begin position="493"/>
        <end position="509"/>
    </location>
</feature>
<dbReference type="EMBL" id="BAUL01000092">
    <property type="protein sequence ID" value="GAD94456.1"/>
    <property type="molecule type" value="Genomic_DNA"/>
</dbReference>
<feature type="compositionally biased region" description="Basic and acidic residues" evidence="3">
    <location>
        <begin position="903"/>
        <end position="915"/>
    </location>
</feature>
<sequence length="1154" mass="125536">MFWRFGGYANISAINTLLEKPDVSLEEVLDESEVISELKNRNTKLIEYLRDDNVLKRLMDYVIAPSLDDDNEDEDDDGDADKAAEREKKSTSLREGLQPEDLERAEQQRLKYAYVACEILSSETWSILESIMINESYLRDFWGFLKRPAPLDSLQASYFTKVNETLFDKKTEDMLGFFKSLEGIVPAMLQHIDNPMVMDLLLKIISLEKAEGGQGIVDWLKSQDLIPILLSYLSAEHPASVQTSAGDFLKAIITISANATQAEQSCIGPNSLTRQLVSASCVETLIQHMLQGGNPLTVGVGIIIEVIRKNNSDYDPENLSGPDAEPTTYDPIYLGTLLRLFADHIPDFMTLILNSRRTVTEDGQNKIVERGQLNTAWGNKIEPLGFDRFKTCELMAELLHCSNMGLLNEIGSEEYIHARDAERERLRAQGAFDLHRDDRSGLDYNDTTAGFGNGSALGSGSPEDLRVLEVANASEEDGFEDVGSSGVLVDSGKGGEEKGAGEKDAKSEEPFTDISSQSPKLDVNDEFVDEPLTDAEQSQGNEKPGEQASQSQTQEPESPTASGLTDKVGQIKIEGGDSPRTAENDTTTSQGEQLQSTVDADASLSPHPEDTPAPLFASKGPEEPTTSDNNPEATDALNPETETLQTPSAHKRYDSLVQLEQSGQPVVGDYLKIQFVEHQVVPTILSFFFRFPWNNFLHNVVYDVVQQVFNGPIDRGYNRALAIDLFDTGRVTEQVIEGQRRSDETQAAKNMRLGYMGHLTLIAEEVVKFSERHPPELLMQTVMEKVLNQEWIDYVEQTLSETRERDNAILGGVRPDMTIGQRQAVLNAVGSGQGFSGSSALANAGLNGGIAGSSFESFDIMNQGSASSGTFGLGGNSSSLLSGFGSSSDDEDEEMEDQDDEEGKSSLEDSAEGRSENTSSNSTSQPIPILAPPPGPLNPAPSRARRQLAARLALQKQQATDAAATEENPSAPEKSETTGEGEDQWATNPFVISGLDDDLTESPASATFPSMDFPSRSADISSSPTFPRSGFTPPGSPSPHSSDDGREGTSEAVRRKERMPLEVEDDDEMGEMVGPSTSSGAGMTDSDEEDEAIINESLGYASFYGPGRYTATGRPRVIGSHFGPDADEQDDSSDGEDEGLVEILVPGRKSSASN</sequence>
<keyword evidence="5" id="KW-1185">Reference proteome</keyword>
<feature type="compositionally biased region" description="Basic and acidic residues" evidence="3">
    <location>
        <begin position="574"/>
        <end position="583"/>
    </location>
</feature>
<dbReference type="eggNOG" id="KOG2073">
    <property type="taxonomic scope" value="Eukaryota"/>
</dbReference>
<feature type="compositionally biased region" description="Basic and acidic residues" evidence="3">
    <location>
        <begin position="80"/>
        <end position="92"/>
    </location>
</feature>
<evidence type="ECO:0000313" key="5">
    <source>
        <dbReference type="Proteomes" id="UP000018001"/>
    </source>
</evidence>
<gene>
    <name evidence="4" type="ORF">PVAR5_3082</name>
</gene>
<feature type="compositionally biased region" description="Polar residues" evidence="3">
    <location>
        <begin position="916"/>
        <end position="925"/>
    </location>
</feature>
<comment type="similarity">
    <text evidence="1">Belongs to the SAPS family.</text>
</comment>
<dbReference type="HOGENOM" id="CLU_003676_1_1_1"/>
<reference evidence="5" key="1">
    <citation type="journal article" date="2014" name="Genome Announc.">
        <title>Draft genome sequence of the formaldehyde-resistant fungus Byssochlamys spectabilis No. 5 (anamorph Paecilomyces variotii No. 5) (NBRC109023).</title>
        <authorList>
            <person name="Oka T."/>
            <person name="Ekino K."/>
            <person name="Fukuda K."/>
            <person name="Nomura Y."/>
        </authorList>
    </citation>
    <scope>NUCLEOTIDE SEQUENCE [LARGE SCALE GENOMIC DNA]</scope>
    <source>
        <strain evidence="5">No. 5 / NBRC 109023</strain>
    </source>
</reference>